<dbReference type="SUPFAM" id="SSF54975">
    <property type="entry name" value="Acylphosphatase/BLUF domain-like"/>
    <property type="match status" value="1"/>
</dbReference>
<proteinExistence type="predicted"/>
<feature type="domain" description="BLUF" evidence="1">
    <location>
        <begin position="44"/>
        <end position="137"/>
    </location>
</feature>
<dbReference type="OrthoDB" id="196105at2"/>
<dbReference type="InterPro" id="IPR007024">
    <property type="entry name" value="BLUF_domain"/>
</dbReference>
<dbReference type="GO" id="GO:0071949">
    <property type="term" value="F:FAD binding"/>
    <property type="evidence" value="ECO:0007669"/>
    <property type="project" value="InterPro"/>
</dbReference>
<dbReference type="AlphaFoldDB" id="A0A502CN89"/>
<accession>A0A502CN89</accession>
<dbReference type="Pfam" id="PF04940">
    <property type="entry name" value="BLUF"/>
    <property type="match status" value="1"/>
</dbReference>
<protein>
    <submittedName>
        <fullName evidence="2">BLUF domain-containing protein</fullName>
    </submittedName>
</protein>
<dbReference type="GO" id="GO:0009882">
    <property type="term" value="F:blue light photoreceptor activity"/>
    <property type="evidence" value="ECO:0007669"/>
    <property type="project" value="InterPro"/>
</dbReference>
<keyword evidence="3" id="KW-1185">Reference proteome</keyword>
<evidence type="ECO:0000259" key="1">
    <source>
        <dbReference type="PROSITE" id="PS50925"/>
    </source>
</evidence>
<dbReference type="Proteomes" id="UP000318413">
    <property type="component" value="Unassembled WGS sequence"/>
</dbReference>
<dbReference type="EMBL" id="RCZK01000002">
    <property type="protein sequence ID" value="TPG14293.1"/>
    <property type="molecule type" value="Genomic_DNA"/>
</dbReference>
<evidence type="ECO:0000313" key="2">
    <source>
        <dbReference type="EMBL" id="TPG14293.1"/>
    </source>
</evidence>
<comment type="caution">
    <text evidence="2">The sequence shown here is derived from an EMBL/GenBank/DDBJ whole genome shotgun (WGS) entry which is preliminary data.</text>
</comment>
<dbReference type="InterPro" id="IPR036046">
    <property type="entry name" value="Acylphosphatase-like_dom_sf"/>
</dbReference>
<evidence type="ECO:0000313" key="3">
    <source>
        <dbReference type="Proteomes" id="UP000318413"/>
    </source>
</evidence>
<reference evidence="2 3" key="1">
    <citation type="journal article" date="2019" name="Environ. Microbiol.">
        <title>Species interactions and distinct microbial communities in high Arctic permafrost affected cryosols are associated with the CH4 and CO2 gas fluxes.</title>
        <authorList>
            <person name="Altshuler I."/>
            <person name="Hamel J."/>
            <person name="Turney S."/>
            <person name="Magnuson E."/>
            <person name="Levesque R."/>
            <person name="Greer C."/>
            <person name="Whyte L.G."/>
        </authorList>
    </citation>
    <scope>NUCLEOTIDE SEQUENCE [LARGE SCALE GENOMIC DNA]</scope>
    <source>
        <strain evidence="2 3">S5.1</strain>
    </source>
</reference>
<name>A0A502CN89_9SPHN</name>
<gene>
    <name evidence="2" type="ORF">EAH84_02960</name>
</gene>
<organism evidence="2 3">
    <name type="scientific">Sphingomonas oligophenolica</name>
    <dbReference type="NCBI Taxonomy" id="301154"/>
    <lineage>
        <taxon>Bacteria</taxon>
        <taxon>Pseudomonadati</taxon>
        <taxon>Pseudomonadota</taxon>
        <taxon>Alphaproteobacteria</taxon>
        <taxon>Sphingomonadales</taxon>
        <taxon>Sphingomonadaceae</taxon>
        <taxon>Sphingomonas</taxon>
    </lineage>
</organism>
<dbReference type="PROSITE" id="PS50925">
    <property type="entry name" value="BLUF"/>
    <property type="match status" value="1"/>
</dbReference>
<sequence length="182" mass="19985">MSRDSCGGSNRLPSPKRCVSTDALFTARRSTTPHWRGRRITPMDRSLLYVSRQSSHLPDGGRAIAAMVAAAGVHNERTGITGALVCTHAHFAQFLEGSNPALDDLMHRIERDHRHTDVTILRVEAITRRRLPTWSMAYSGSSTYVARQMVPLIGEMSEANPARIERLMGLLVGLASPASDPL</sequence>
<dbReference type="SMART" id="SM01034">
    <property type="entry name" value="BLUF"/>
    <property type="match status" value="1"/>
</dbReference>
<dbReference type="Gene3D" id="3.30.70.100">
    <property type="match status" value="1"/>
</dbReference>